<keyword evidence="4" id="KW-1185">Reference proteome</keyword>
<dbReference type="PANTHER" id="PTHR35897">
    <property type="entry name" value="METHYLTRANSFERASE AUSD"/>
    <property type="match status" value="1"/>
</dbReference>
<dbReference type="InterPro" id="IPR051654">
    <property type="entry name" value="Meroterpenoid_MTases"/>
</dbReference>
<dbReference type="OrthoDB" id="2094832at2759"/>
<gene>
    <name evidence="3" type="ORF">BT96DRAFT_913990</name>
</gene>
<accession>A0A6A4IEL4</accession>
<evidence type="ECO:0000313" key="4">
    <source>
        <dbReference type="Proteomes" id="UP000799118"/>
    </source>
</evidence>
<dbReference type="AlphaFoldDB" id="A0A6A4IEL4"/>
<protein>
    <submittedName>
        <fullName evidence="3">Uncharacterized protein</fullName>
    </submittedName>
</protein>
<dbReference type="Proteomes" id="UP000799118">
    <property type="component" value="Unassembled WGS sequence"/>
</dbReference>
<sequence length="279" mass="30996">MSTLNADELAFYTKHTGIQDQDKLKDHITEVAKKAFEIFPILTIITSFMVMPRFCNQVRSQSGYKRLLELGSTRKNALFLDLDVAVIGNDIRKAIADGFPAENIIASDIHAGACSNSQNCIPVIFIPGDAFDPSFISIQPPLKTLPTAEVESISLRSLLQAEPKSINPLRGHLSAIHTSAFFHLFNKDEQVIIAKKLASLLSPLPGSIIFGSQIGSEVPHEAVKPSRGTLLYSHSPESRKMWEEEVSGMEDQGEESSRMIQVDAGLWDERHIWWVVTRL</sequence>
<organism evidence="3 4">
    <name type="scientific">Gymnopus androsaceus JB14</name>
    <dbReference type="NCBI Taxonomy" id="1447944"/>
    <lineage>
        <taxon>Eukaryota</taxon>
        <taxon>Fungi</taxon>
        <taxon>Dikarya</taxon>
        <taxon>Basidiomycota</taxon>
        <taxon>Agaricomycotina</taxon>
        <taxon>Agaricomycetes</taxon>
        <taxon>Agaricomycetidae</taxon>
        <taxon>Agaricales</taxon>
        <taxon>Marasmiineae</taxon>
        <taxon>Omphalotaceae</taxon>
        <taxon>Gymnopus</taxon>
    </lineage>
</organism>
<evidence type="ECO:0000256" key="2">
    <source>
        <dbReference type="ARBA" id="ARBA00022691"/>
    </source>
</evidence>
<evidence type="ECO:0000313" key="3">
    <source>
        <dbReference type="EMBL" id="KAE9408440.1"/>
    </source>
</evidence>
<keyword evidence="2" id="KW-0949">S-adenosyl-L-methionine</keyword>
<name>A0A6A4IEL4_9AGAR</name>
<proteinExistence type="predicted"/>
<keyword evidence="1" id="KW-0808">Transferase</keyword>
<reference evidence="3" key="1">
    <citation type="journal article" date="2019" name="Environ. Microbiol.">
        <title>Fungal ecological strategies reflected in gene transcription - a case study of two litter decomposers.</title>
        <authorList>
            <person name="Barbi F."/>
            <person name="Kohler A."/>
            <person name="Barry K."/>
            <person name="Baskaran P."/>
            <person name="Daum C."/>
            <person name="Fauchery L."/>
            <person name="Ihrmark K."/>
            <person name="Kuo A."/>
            <person name="LaButti K."/>
            <person name="Lipzen A."/>
            <person name="Morin E."/>
            <person name="Grigoriev I.V."/>
            <person name="Henrissat B."/>
            <person name="Lindahl B."/>
            <person name="Martin F."/>
        </authorList>
    </citation>
    <scope>NUCLEOTIDE SEQUENCE</scope>
    <source>
        <strain evidence="3">JB14</strain>
    </source>
</reference>
<dbReference type="PANTHER" id="PTHR35897:SF1">
    <property type="entry name" value="METHYLTRANSFERASE AUSD"/>
    <property type="match status" value="1"/>
</dbReference>
<dbReference type="EMBL" id="ML769391">
    <property type="protein sequence ID" value="KAE9408440.1"/>
    <property type="molecule type" value="Genomic_DNA"/>
</dbReference>
<dbReference type="GO" id="GO:0016740">
    <property type="term" value="F:transferase activity"/>
    <property type="evidence" value="ECO:0007669"/>
    <property type="project" value="UniProtKB-KW"/>
</dbReference>
<evidence type="ECO:0000256" key="1">
    <source>
        <dbReference type="ARBA" id="ARBA00022679"/>
    </source>
</evidence>